<dbReference type="Proteomes" id="UP000784880">
    <property type="component" value="Unassembled WGS sequence"/>
</dbReference>
<gene>
    <name evidence="2" type="ORF">KS419_06040</name>
</gene>
<reference evidence="2 3" key="1">
    <citation type="submission" date="2021-06" db="EMBL/GenBank/DDBJ databases">
        <title>Bacillus sp. RD4P76, an endophyte from a halophyte.</title>
        <authorList>
            <person name="Sun J.-Q."/>
        </authorList>
    </citation>
    <scope>NUCLEOTIDE SEQUENCE [LARGE SCALE GENOMIC DNA]</scope>
    <source>
        <strain evidence="2 3">CGMCC 1.15917</strain>
    </source>
</reference>
<organism evidence="2 3">
    <name type="scientific">Evansella tamaricis</name>
    <dbReference type="NCBI Taxonomy" id="2069301"/>
    <lineage>
        <taxon>Bacteria</taxon>
        <taxon>Bacillati</taxon>
        <taxon>Bacillota</taxon>
        <taxon>Bacilli</taxon>
        <taxon>Bacillales</taxon>
        <taxon>Bacillaceae</taxon>
        <taxon>Evansella</taxon>
    </lineage>
</organism>
<name>A0ABS6JC85_9BACI</name>
<evidence type="ECO:0000259" key="1">
    <source>
        <dbReference type="Pfam" id="PF13556"/>
    </source>
</evidence>
<comment type="caution">
    <text evidence="2">The sequence shown here is derived from an EMBL/GenBank/DDBJ whole genome shotgun (WGS) entry which is preliminary data.</text>
</comment>
<dbReference type="PANTHER" id="PTHR33744:SF15">
    <property type="entry name" value="CARBOHYDRATE DIACID REGULATOR"/>
    <property type="match status" value="1"/>
</dbReference>
<evidence type="ECO:0000313" key="2">
    <source>
        <dbReference type="EMBL" id="MBU9711286.1"/>
    </source>
</evidence>
<feature type="domain" description="PucR C-terminal helix-turn-helix" evidence="1">
    <location>
        <begin position="241"/>
        <end position="297"/>
    </location>
</feature>
<dbReference type="Pfam" id="PF13556">
    <property type="entry name" value="HTH_30"/>
    <property type="match status" value="1"/>
</dbReference>
<dbReference type="InterPro" id="IPR051448">
    <property type="entry name" value="CdaR-like_regulators"/>
</dbReference>
<dbReference type="PANTHER" id="PTHR33744">
    <property type="entry name" value="CARBOHYDRATE DIACID REGULATOR"/>
    <property type="match status" value="1"/>
</dbReference>
<dbReference type="RefSeq" id="WP_217065170.1">
    <property type="nucleotide sequence ID" value="NZ_JAHQCS010000065.1"/>
</dbReference>
<dbReference type="EMBL" id="JAHQCS010000065">
    <property type="protein sequence ID" value="MBU9711286.1"/>
    <property type="molecule type" value="Genomic_DNA"/>
</dbReference>
<dbReference type="InterPro" id="IPR025736">
    <property type="entry name" value="PucR_C-HTH_dom"/>
</dbReference>
<sequence>MLNRLKSNYSFAIPKDANDIPLSSRLTLSDKEGTSITFDKRKLTEEEATLLDTLFNEKLEQSNHGKSPLEENLIGWLFNLNQQEGDRTLIEKNLNFPFRFIHFSIKGVLGDYDEFEEAMKSLFPTSPVLLWRNKFEGILFQTIDAYFEEENDEESIADTITSDFFVQISLYVGSPITSFDTIQSQYNWETSIFHIVRSISPTKRLFLEHEIVPYFLLRDLSDETKKMTLEMLKPVLNDKSLLESVKVYLECNMNTTLAAKKLFMHRNTLQYRVDKFIEKTSIDVKRFPNAVAVYLMFVVLQSKRDS</sequence>
<accession>A0ABS6JC85</accession>
<evidence type="ECO:0000313" key="3">
    <source>
        <dbReference type="Proteomes" id="UP000784880"/>
    </source>
</evidence>
<proteinExistence type="predicted"/>
<keyword evidence="3" id="KW-1185">Reference proteome</keyword>
<protein>
    <submittedName>
        <fullName evidence="2">Helix-turn-helix domain-containing protein</fullName>
    </submittedName>
</protein>